<dbReference type="EMBL" id="LGRX02035260">
    <property type="protein sequence ID" value="KAK3235627.1"/>
    <property type="molecule type" value="Genomic_DNA"/>
</dbReference>
<organism evidence="3 4">
    <name type="scientific">Cymbomonas tetramitiformis</name>
    <dbReference type="NCBI Taxonomy" id="36881"/>
    <lineage>
        <taxon>Eukaryota</taxon>
        <taxon>Viridiplantae</taxon>
        <taxon>Chlorophyta</taxon>
        <taxon>Pyramimonadophyceae</taxon>
        <taxon>Pyramimonadales</taxon>
        <taxon>Pyramimonadaceae</taxon>
        <taxon>Cymbomonas</taxon>
    </lineage>
</organism>
<sequence length="597" mass="66125">MDAWERGFFRIMCEAPAEAKDDLVDFLAWAKTIAADYSFYHFSEFYEHLVRQCEVDEPPRQPREPADNGKGAKGKGKDGGARGRGRGGNGRGWGGVADACYGHNEGNCRHQPNLISGMSAVCAGLRGIQEALVGAVKDPVETPGPTVETEMVPAPVVETEFEGTDAPVDVEESFRLTDMEDDIEVHDRVPMRWEVERIAPLSVTHTSPDTWRLPAEPGREIEVDESYRVPNYVGPEHMDVMRDELRRESEAGHIFLGRWHLPLSIIALGMVEKVRKGKRFEFEEERWMDARAPFGNRALPGIFMRWTRAIVAWMRARGIPTVGYLDDFFCVLETKEQAEEAMLLLVEFVTFQGFKVNSAKCEGPSQLLEFLELELPGGQEAPSGTAHFGVDLLSKLKIAAFPLMLHFCPQLAVDDPASLVGALRTPRLLRAFIFSVKAELVKWQAFAVMIDPSRHYSPVAPVTPSVPEQHRQSDKDIEVAMRGEAVSDDAAAFRGFAAPHDGEAGVDRFSPGTPRRAVDERAPKVPKAARDAPTAPPSVKKFKGKHCFKFNEKRGCSVAGCQHPHFGGAEVKRLASEAQLQWAGSAVTEALRWPSEA</sequence>
<reference evidence="3 4" key="1">
    <citation type="journal article" date="2015" name="Genome Biol. Evol.">
        <title>Comparative Genomics of a Bacterivorous Green Alga Reveals Evolutionary Causalities and Consequences of Phago-Mixotrophic Mode of Nutrition.</title>
        <authorList>
            <person name="Burns J.A."/>
            <person name="Paasch A."/>
            <person name="Narechania A."/>
            <person name="Kim E."/>
        </authorList>
    </citation>
    <scope>NUCLEOTIDE SEQUENCE [LARGE SCALE GENOMIC DNA]</scope>
    <source>
        <strain evidence="3 4">PLY_AMNH</strain>
    </source>
</reference>
<dbReference type="AlphaFoldDB" id="A0AAE0EPU7"/>
<evidence type="ECO:0000313" key="4">
    <source>
        <dbReference type="Proteomes" id="UP001190700"/>
    </source>
</evidence>
<feature type="region of interest" description="Disordered" evidence="1">
    <location>
        <begin position="503"/>
        <end position="538"/>
    </location>
</feature>
<name>A0AAE0EPU7_9CHLO</name>
<dbReference type="Pfam" id="PF00078">
    <property type="entry name" value="RVT_1"/>
    <property type="match status" value="1"/>
</dbReference>
<comment type="caution">
    <text evidence="3">The sequence shown here is derived from an EMBL/GenBank/DDBJ whole genome shotgun (WGS) entry which is preliminary data.</text>
</comment>
<dbReference type="InterPro" id="IPR000477">
    <property type="entry name" value="RT_dom"/>
</dbReference>
<feature type="region of interest" description="Disordered" evidence="1">
    <location>
        <begin position="56"/>
        <end position="90"/>
    </location>
</feature>
<feature type="domain" description="Reverse transcriptase" evidence="2">
    <location>
        <begin position="284"/>
        <end position="364"/>
    </location>
</feature>
<evidence type="ECO:0000259" key="2">
    <source>
        <dbReference type="Pfam" id="PF00078"/>
    </source>
</evidence>
<feature type="compositionally biased region" description="Basic and acidic residues" evidence="1">
    <location>
        <begin position="56"/>
        <end position="67"/>
    </location>
</feature>
<proteinExistence type="predicted"/>
<dbReference type="Gene3D" id="3.30.70.270">
    <property type="match status" value="1"/>
</dbReference>
<dbReference type="Proteomes" id="UP001190700">
    <property type="component" value="Unassembled WGS sequence"/>
</dbReference>
<dbReference type="PANTHER" id="PTHR33050:SF7">
    <property type="entry name" value="RIBONUCLEASE H"/>
    <property type="match status" value="1"/>
</dbReference>
<protein>
    <recommendedName>
        <fullName evidence="2">Reverse transcriptase domain-containing protein</fullName>
    </recommendedName>
</protein>
<keyword evidence="4" id="KW-1185">Reference proteome</keyword>
<dbReference type="InterPro" id="IPR043502">
    <property type="entry name" value="DNA/RNA_pol_sf"/>
</dbReference>
<dbReference type="SUPFAM" id="SSF56672">
    <property type="entry name" value="DNA/RNA polymerases"/>
    <property type="match status" value="1"/>
</dbReference>
<evidence type="ECO:0000313" key="3">
    <source>
        <dbReference type="EMBL" id="KAK3235627.1"/>
    </source>
</evidence>
<accession>A0AAE0EPU7</accession>
<dbReference type="PANTHER" id="PTHR33050">
    <property type="entry name" value="REVERSE TRANSCRIPTASE DOMAIN-CONTAINING PROTEIN"/>
    <property type="match status" value="1"/>
</dbReference>
<gene>
    <name evidence="3" type="ORF">CYMTET_54188</name>
</gene>
<evidence type="ECO:0000256" key="1">
    <source>
        <dbReference type="SAM" id="MobiDB-lite"/>
    </source>
</evidence>
<dbReference type="InterPro" id="IPR043128">
    <property type="entry name" value="Rev_trsase/Diguanyl_cyclase"/>
</dbReference>
<dbReference type="InterPro" id="IPR052055">
    <property type="entry name" value="Hepadnavirus_pol/RT"/>
</dbReference>